<accession>A0ABD2IK56</accession>
<keyword evidence="4" id="KW-1185">Reference proteome</keyword>
<comment type="caution">
    <text evidence="2">The sequence shown here is derived from an EMBL/GenBank/DDBJ whole genome shotgun (WGS) entry which is preliminary data.</text>
</comment>
<protein>
    <submittedName>
        <fullName evidence="2">Uncharacterized protein</fullName>
    </submittedName>
</protein>
<gene>
    <name evidence="3" type="ORF">niasHT_021975</name>
    <name evidence="2" type="ORF">niasHT_039711</name>
</gene>
<evidence type="ECO:0000313" key="4">
    <source>
        <dbReference type="Proteomes" id="UP001620626"/>
    </source>
</evidence>
<reference evidence="2 4" key="1">
    <citation type="submission" date="2024-10" db="EMBL/GenBank/DDBJ databases">
        <authorList>
            <person name="Kim D."/>
        </authorList>
    </citation>
    <scope>NUCLEOTIDE SEQUENCE [LARGE SCALE GENOMIC DNA]</scope>
    <source>
        <strain evidence="2">BH-2024</strain>
    </source>
</reference>
<keyword evidence="1" id="KW-1133">Transmembrane helix</keyword>
<name>A0ABD2IK56_9BILA</name>
<proteinExistence type="predicted"/>
<dbReference type="Proteomes" id="UP001620626">
    <property type="component" value="Unassembled WGS sequence"/>
</dbReference>
<dbReference type="EMBL" id="JBICBT010001219">
    <property type="protein sequence ID" value="KAL3077861.1"/>
    <property type="molecule type" value="Genomic_DNA"/>
</dbReference>
<keyword evidence="1" id="KW-0812">Transmembrane</keyword>
<keyword evidence="1" id="KW-0472">Membrane</keyword>
<evidence type="ECO:0000313" key="3">
    <source>
        <dbReference type="EMBL" id="KAL3096261.1"/>
    </source>
</evidence>
<organism evidence="2 4">
    <name type="scientific">Heterodera trifolii</name>
    <dbReference type="NCBI Taxonomy" id="157864"/>
    <lineage>
        <taxon>Eukaryota</taxon>
        <taxon>Metazoa</taxon>
        <taxon>Ecdysozoa</taxon>
        <taxon>Nematoda</taxon>
        <taxon>Chromadorea</taxon>
        <taxon>Rhabditida</taxon>
        <taxon>Tylenchina</taxon>
        <taxon>Tylenchomorpha</taxon>
        <taxon>Tylenchoidea</taxon>
        <taxon>Heteroderidae</taxon>
        <taxon>Heteroderinae</taxon>
        <taxon>Heterodera</taxon>
    </lineage>
</organism>
<feature type="transmembrane region" description="Helical" evidence="1">
    <location>
        <begin position="33"/>
        <end position="50"/>
    </location>
</feature>
<dbReference type="EMBL" id="JBICBT010000867">
    <property type="protein sequence ID" value="KAL3096261.1"/>
    <property type="molecule type" value="Genomic_DNA"/>
</dbReference>
<evidence type="ECO:0000256" key="1">
    <source>
        <dbReference type="SAM" id="Phobius"/>
    </source>
</evidence>
<dbReference type="AlphaFoldDB" id="A0ABD2IK56"/>
<evidence type="ECO:0000313" key="2">
    <source>
        <dbReference type="EMBL" id="KAL3077861.1"/>
    </source>
</evidence>
<sequence>MELEPIIKQKHKLPREKFPNDVWHRERYARDSLIMLTYGTATVIGVIYTTRPTWSKWLLKLSRNRVGTKGAASFRPKSAALLVPFVPMLSNRANHSTFPHNLVTPTVHRRFVIAGRVIALSTFLFAMYIFRMDERFIRLCENIMKEIDDDDH</sequence>
<feature type="transmembrane region" description="Helical" evidence="1">
    <location>
        <begin position="111"/>
        <end position="130"/>
    </location>
</feature>